<keyword evidence="2" id="KW-1133">Transmembrane helix</keyword>
<keyword evidence="2" id="KW-0812">Transmembrane</keyword>
<feature type="compositionally biased region" description="Basic residues" evidence="1">
    <location>
        <begin position="23"/>
        <end position="32"/>
    </location>
</feature>
<name>A0A5B8J933_9ACTN</name>
<sequence>MRVPRRRSGPRGPDSGTGVRRGGALRRSRRRASAPGRPGRTGRGDRPRPGRHPAQPPAHPARSARATDRSHVLLTRTRGRAAGTRLPRRRGTLRRDREAAGKPQIPRRRRVHDAVRPETAAERNTAVNHGPAPSLRPGRPGFRPAPGDPVHETGTRRRPASTTPRLLETDTDFATSVEVYVRELIDFYDRRAHRNRRFYRASGVVTILSAAALPLLTILDLPYKNVVISGVGCLVAISTALKEFYRWDTSWVLLRQTETDLTRAYATYASAKATAGGRPDPGAAHELVAQILRIREEESLRFFRNLPSPGEVPPQLQRPATGT</sequence>
<evidence type="ECO:0000256" key="1">
    <source>
        <dbReference type="SAM" id="MobiDB-lite"/>
    </source>
</evidence>
<feature type="compositionally biased region" description="Low complexity" evidence="1">
    <location>
        <begin position="73"/>
        <end position="85"/>
    </location>
</feature>
<feature type="transmembrane region" description="Helical" evidence="2">
    <location>
        <begin position="198"/>
        <end position="219"/>
    </location>
</feature>
<reference evidence="3 4" key="1">
    <citation type="submission" date="2019-07" db="EMBL/GenBank/DDBJ databases">
        <authorList>
            <person name="Zhu P."/>
        </authorList>
    </citation>
    <scope>NUCLEOTIDE SEQUENCE [LARGE SCALE GENOMIC DNA]</scope>
    <source>
        <strain evidence="3 4">SSL-25</strain>
    </source>
</reference>
<dbReference type="InterPro" id="IPR025325">
    <property type="entry name" value="DUF4231"/>
</dbReference>
<protein>
    <submittedName>
        <fullName evidence="3">DUF4231 domain-containing protein</fullName>
    </submittedName>
</protein>
<feature type="compositionally biased region" description="Basic and acidic residues" evidence="1">
    <location>
        <begin position="112"/>
        <end position="121"/>
    </location>
</feature>
<keyword evidence="2" id="KW-0472">Membrane</keyword>
<evidence type="ECO:0000313" key="4">
    <source>
        <dbReference type="Proteomes" id="UP000320580"/>
    </source>
</evidence>
<dbReference type="EMBL" id="CP042266">
    <property type="protein sequence ID" value="QDY77877.1"/>
    <property type="molecule type" value="Genomic_DNA"/>
</dbReference>
<dbReference type="OrthoDB" id="3365037at2"/>
<evidence type="ECO:0000256" key="2">
    <source>
        <dbReference type="SAM" id="Phobius"/>
    </source>
</evidence>
<dbReference type="KEGG" id="sqz:FQU76_16750"/>
<organism evidence="3 4">
    <name type="scientific">Streptomyces qinzhouensis</name>
    <dbReference type="NCBI Taxonomy" id="2599401"/>
    <lineage>
        <taxon>Bacteria</taxon>
        <taxon>Bacillati</taxon>
        <taxon>Actinomycetota</taxon>
        <taxon>Actinomycetes</taxon>
        <taxon>Kitasatosporales</taxon>
        <taxon>Streptomycetaceae</taxon>
        <taxon>Streptomyces</taxon>
    </lineage>
</organism>
<dbReference type="Proteomes" id="UP000320580">
    <property type="component" value="Chromosome"/>
</dbReference>
<feature type="region of interest" description="Disordered" evidence="1">
    <location>
        <begin position="1"/>
        <end position="168"/>
    </location>
</feature>
<accession>A0A5B8J933</accession>
<dbReference type="AlphaFoldDB" id="A0A5B8J933"/>
<keyword evidence="4" id="KW-1185">Reference proteome</keyword>
<feature type="compositionally biased region" description="Low complexity" evidence="1">
    <location>
        <begin position="136"/>
        <end position="145"/>
    </location>
</feature>
<dbReference type="Pfam" id="PF14015">
    <property type="entry name" value="DUF4231"/>
    <property type="match status" value="1"/>
</dbReference>
<proteinExistence type="predicted"/>
<gene>
    <name evidence="3" type="ORF">FQU76_16750</name>
</gene>
<dbReference type="NCBIfam" id="NF033634">
    <property type="entry name" value="SLATT_1"/>
    <property type="match status" value="1"/>
</dbReference>
<evidence type="ECO:0000313" key="3">
    <source>
        <dbReference type="EMBL" id="QDY77877.1"/>
    </source>
</evidence>